<protein>
    <submittedName>
        <fullName evidence="2">Uncharacterized protein</fullName>
    </submittedName>
</protein>
<dbReference type="EMBL" id="CP073708">
    <property type="protein sequence ID" value="QUO41896.1"/>
    <property type="molecule type" value="Genomic_DNA"/>
</dbReference>
<evidence type="ECO:0000313" key="5">
    <source>
        <dbReference type="Proteomes" id="UP000677234"/>
    </source>
</evidence>
<evidence type="ECO:0000313" key="3">
    <source>
        <dbReference type="EMBL" id="QUO41896.1"/>
    </source>
</evidence>
<keyword evidence="5" id="KW-1185">Reference proteome</keyword>
<dbReference type="RefSeq" id="WP_198828381.1">
    <property type="nucleotide sequence ID" value="NZ_CP066308.1"/>
</dbReference>
<proteinExistence type="predicted"/>
<evidence type="ECO:0000256" key="1">
    <source>
        <dbReference type="SAM" id="MobiDB-lite"/>
    </source>
</evidence>
<gene>
    <name evidence="2" type="ORF">JD108_02170</name>
    <name evidence="3" type="ORF">KDJ56_02170</name>
</gene>
<dbReference type="Proteomes" id="UP000595847">
    <property type="component" value="Chromosome"/>
</dbReference>
<dbReference type="Proteomes" id="UP000677234">
    <property type="component" value="Chromosome"/>
</dbReference>
<accession>A0A7T5ELG9</accession>
<feature type="compositionally biased region" description="Polar residues" evidence="1">
    <location>
        <begin position="15"/>
        <end position="30"/>
    </location>
</feature>
<organism evidence="2 4">
    <name type="scientific">Brevibacillus composti</name>
    <dbReference type="NCBI Taxonomy" id="2796470"/>
    <lineage>
        <taxon>Bacteria</taxon>
        <taxon>Bacillati</taxon>
        <taxon>Bacillota</taxon>
        <taxon>Bacilli</taxon>
        <taxon>Bacillales</taxon>
        <taxon>Paenibacillaceae</taxon>
        <taxon>Brevibacillus</taxon>
    </lineage>
</organism>
<name>A0A7T5ELG9_9BACL</name>
<evidence type="ECO:0000313" key="4">
    <source>
        <dbReference type="Proteomes" id="UP000595847"/>
    </source>
</evidence>
<dbReference type="EMBL" id="CP066308">
    <property type="protein sequence ID" value="QQE74812.1"/>
    <property type="molecule type" value="Genomic_DNA"/>
</dbReference>
<sequence length="100" mass="10721">MTPNLQKRAVVIWENRTQPNGPQERSAQENSADRERNLIPFPGKQADAAVQREATATTWTVGPRENPAVISIVSSGFDAGEQTAKAASAPRAMLGVKHAA</sequence>
<dbReference type="AlphaFoldDB" id="A0A7T5ELG9"/>
<reference evidence="2 4" key="1">
    <citation type="submission" date="2020-12" db="EMBL/GenBank/DDBJ databases">
        <title>strain FJAT-54423T represents a novel species of the genus Brevibacillus.</title>
        <authorList>
            <person name="Tang R."/>
        </authorList>
    </citation>
    <scope>NUCLEOTIDE SEQUENCE [LARGE SCALE GENOMIC DNA]</scope>
    <source>
        <strain evidence="2 4">FJAT-54423</strain>
    </source>
</reference>
<evidence type="ECO:0000313" key="2">
    <source>
        <dbReference type="EMBL" id="QQE74812.1"/>
    </source>
</evidence>
<reference evidence="3" key="2">
    <citation type="submission" date="2021-04" db="EMBL/GenBank/DDBJ databases">
        <title>Brevibacillus composti FJAT-54423, complete genome.</title>
        <authorList>
            <person name="Tang R."/>
        </authorList>
    </citation>
    <scope>NUCLEOTIDE SEQUENCE</scope>
    <source>
        <strain evidence="3">FJAT-54424</strain>
    </source>
</reference>
<dbReference type="KEGG" id="bcop:JD108_02170"/>
<feature type="region of interest" description="Disordered" evidence="1">
    <location>
        <begin position="1"/>
        <end position="35"/>
    </location>
</feature>